<dbReference type="PROSITE" id="PS51257">
    <property type="entry name" value="PROKAR_LIPOPROTEIN"/>
    <property type="match status" value="1"/>
</dbReference>
<protein>
    <submittedName>
        <fullName evidence="1">Uncharacterized protein</fullName>
    </submittedName>
</protein>
<dbReference type="EMBL" id="UOFG01000038">
    <property type="protein sequence ID" value="VAW58465.1"/>
    <property type="molecule type" value="Genomic_DNA"/>
</dbReference>
<evidence type="ECO:0000313" key="1">
    <source>
        <dbReference type="EMBL" id="VAW58465.1"/>
    </source>
</evidence>
<accession>A0A3B0WR35</accession>
<sequence length="53" mass="5506">MNKAILAASTSLALLASCPAYSIPVNFDATNGTWIISATDISGLTWDGSTLNF</sequence>
<organism evidence="1">
    <name type="scientific">hydrothermal vent metagenome</name>
    <dbReference type="NCBI Taxonomy" id="652676"/>
    <lineage>
        <taxon>unclassified sequences</taxon>
        <taxon>metagenomes</taxon>
        <taxon>ecological metagenomes</taxon>
    </lineage>
</organism>
<reference evidence="1" key="1">
    <citation type="submission" date="2018-06" db="EMBL/GenBank/DDBJ databases">
        <authorList>
            <person name="Zhirakovskaya E."/>
        </authorList>
    </citation>
    <scope>NUCLEOTIDE SEQUENCE</scope>
</reference>
<gene>
    <name evidence="1" type="ORF">MNBD_GAMMA11-693</name>
</gene>
<dbReference type="AlphaFoldDB" id="A0A3B0WR35"/>
<feature type="non-terminal residue" evidence="1">
    <location>
        <position position="53"/>
    </location>
</feature>
<name>A0A3B0WR35_9ZZZZ</name>
<proteinExistence type="predicted"/>